<gene>
    <name evidence="1" type="ORF">BDM02DRAFT_3191017</name>
</gene>
<sequence length="151" mass="16623">MTTTRQRCRASPIAASLDQELPEIDLTSPPLTTCPISPGLPNGPTLGLSPSSGYSRVDNISTYFPELEEYDVRSMEDTSGDYRDAEKAARAGELESGEKVVAITTSVRLPEGMDTVGKRIAPQQEYAREVERTKTRKREEGGRDAENCDHF</sequence>
<proteinExistence type="predicted"/>
<protein>
    <submittedName>
        <fullName evidence="1">Uncharacterized protein</fullName>
    </submittedName>
</protein>
<evidence type="ECO:0000313" key="1">
    <source>
        <dbReference type="EMBL" id="KAF9643986.1"/>
    </source>
</evidence>
<reference evidence="1" key="2">
    <citation type="journal article" date="2020" name="Nat. Commun.">
        <title>Large-scale genome sequencing of mycorrhizal fungi provides insights into the early evolution of symbiotic traits.</title>
        <authorList>
            <person name="Miyauchi S."/>
            <person name="Kiss E."/>
            <person name="Kuo A."/>
            <person name="Drula E."/>
            <person name="Kohler A."/>
            <person name="Sanchez-Garcia M."/>
            <person name="Morin E."/>
            <person name="Andreopoulos B."/>
            <person name="Barry K.W."/>
            <person name="Bonito G."/>
            <person name="Buee M."/>
            <person name="Carver A."/>
            <person name="Chen C."/>
            <person name="Cichocki N."/>
            <person name="Clum A."/>
            <person name="Culley D."/>
            <person name="Crous P.W."/>
            <person name="Fauchery L."/>
            <person name="Girlanda M."/>
            <person name="Hayes R.D."/>
            <person name="Keri Z."/>
            <person name="LaButti K."/>
            <person name="Lipzen A."/>
            <person name="Lombard V."/>
            <person name="Magnuson J."/>
            <person name="Maillard F."/>
            <person name="Murat C."/>
            <person name="Nolan M."/>
            <person name="Ohm R.A."/>
            <person name="Pangilinan J."/>
            <person name="Pereira M.F."/>
            <person name="Perotto S."/>
            <person name="Peter M."/>
            <person name="Pfister S."/>
            <person name="Riley R."/>
            <person name="Sitrit Y."/>
            <person name="Stielow J.B."/>
            <person name="Szollosi G."/>
            <person name="Zifcakova L."/>
            <person name="Stursova M."/>
            <person name="Spatafora J.W."/>
            <person name="Tedersoo L."/>
            <person name="Vaario L.M."/>
            <person name="Yamada A."/>
            <person name="Yan M."/>
            <person name="Wang P."/>
            <person name="Xu J."/>
            <person name="Bruns T."/>
            <person name="Baldrian P."/>
            <person name="Vilgalys R."/>
            <person name="Dunand C."/>
            <person name="Henrissat B."/>
            <person name="Grigoriev I.V."/>
            <person name="Hibbett D."/>
            <person name="Nagy L.G."/>
            <person name="Martin F.M."/>
        </authorList>
    </citation>
    <scope>NUCLEOTIDE SEQUENCE</scope>
    <source>
        <strain evidence="1">P2</strain>
    </source>
</reference>
<accession>A0ACB6Z2T9</accession>
<evidence type="ECO:0000313" key="2">
    <source>
        <dbReference type="Proteomes" id="UP000886501"/>
    </source>
</evidence>
<organism evidence="1 2">
    <name type="scientific">Thelephora ganbajun</name>
    <name type="common">Ganba fungus</name>
    <dbReference type="NCBI Taxonomy" id="370292"/>
    <lineage>
        <taxon>Eukaryota</taxon>
        <taxon>Fungi</taxon>
        <taxon>Dikarya</taxon>
        <taxon>Basidiomycota</taxon>
        <taxon>Agaricomycotina</taxon>
        <taxon>Agaricomycetes</taxon>
        <taxon>Thelephorales</taxon>
        <taxon>Thelephoraceae</taxon>
        <taxon>Thelephora</taxon>
    </lineage>
</organism>
<name>A0ACB6Z2T9_THEGA</name>
<reference evidence="1" key="1">
    <citation type="submission" date="2019-10" db="EMBL/GenBank/DDBJ databases">
        <authorList>
            <consortium name="DOE Joint Genome Institute"/>
            <person name="Kuo A."/>
            <person name="Miyauchi S."/>
            <person name="Kiss E."/>
            <person name="Drula E."/>
            <person name="Kohler A."/>
            <person name="Sanchez-Garcia M."/>
            <person name="Andreopoulos B."/>
            <person name="Barry K.W."/>
            <person name="Bonito G."/>
            <person name="Buee M."/>
            <person name="Carver A."/>
            <person name="Chen C."/>
            <person name="Cichocki N."/>
            <person name="Clum A."/>
            <person name="Culley D."/>
            <person name="Crous P.W."/>
            <person name="Fauchery L."/>
            <person name="Girlanda M."/>
            <person name="Hayes R."/>
            <person name="Keri Z."/>
            <person name="Labutti K."/>
            <person name="Lipzen A."/>
            <person name="Lombard V."/>
            <person name="Magnuson J."/>
            <person name="Maillard F."/>
            <person name="Morin E."/>
            <person name="Murat C."/>
            <person name="Nolan M."/>
            <person name="Ohm R."/>
            <person name="Pangilinan J."/>
            <person name="Pereira M."/>
            <person name="Perotto S."/>
            <person name="Peter M."/>
            <person name="Riley R."/>
            <person name="Sitrit Y."/>
            <person name="Stielow B."/>
            <person name="Szollosi G."/>
            <person name="Zifcakova L."/>
            <person name="Stursova M."/>
            <person name="Spatafora J.W."/>
            <person name="Tedersoo L."/>
            <person name="Vaario L.-M."/>
            <person name="Yamada A."/>
            <person name="Yan M."/>
            <person name="Wang P."/>
            <person name="Xu J."/>
            <person name="Bruns T."/>
            <person name="Baldrian P."/>
            <person name="Vilgalys R."/>
            <person name="Henrissat B."/>
            <person name="Grigoriev I.V."/>
            <person name="Hibbett D."/>
            <person name="Nagy L.G."/>
            <person name="Martin F.M."/>
        </authorList>
    </citation>
    <scope>NUCLEOTIDE SEQUENCE</scope>
    <source>
        <strain evidence="1">P2</strain>
    </source>
</reference>
<comment type="caution">
    <text evidence="1">The sequence shown here is derived from an EMBL/GenBank/DDBJ whole genome shotgun (WGS) entry which is preliminary data.</text>
</comment>
<dbReference type="EMBL" id="MU118170">
    <property type="protein sequence ID" value="KAF9643986.1"/>
    <property type="molecule type" value="Genomic_DNA"/>
</dbReference>
<keyword evidence="2" id="KW-1185">Reference proteome</keyword>
<dbReference type="Proteomes" id="UP000886501">
    <property type="component" value="Unassembled WGS sequence"/>
</dbReference>